<dbReference type="Proteomes" id="UP001303046">
    <property type="component" value="Unassembled WGS sequence"/>
</dbReference>
<dbReference type="Gene3D" id="3.90.550.10">
    <property type="entry name" value="Spore Coat Polysaccharide Biosynthesis Protein SpsA, Chain A"/>
    <property type="match status" value="1"/>
</dbReference>
<dbReference type="Gene3D" id="1.10.20.140">
    <property type="match status" value="1"/>
</dbReference>
<dbReference type="Pfam" id="PF03314">
    <property type="entry name" value="DUF273"/>
    <property type="match status" value="1"/>
</dbReference>
<dbReference type="Pfam" id="PF01715">
    <property type="entry name" value="IPPT"/>
    <property type="match status" value="1"/>
</dbReference>
<dbReference type="InterPro" id="IPR036236">
    <property type="entry name" value="Znf_C2H2_sf"/>
</dbReference>
<dbReference type="SUPFAM" id="SSF52058">
    <property type="entry name" value="L domain-like"/>
    <property type="match status" value="2"/>
</dbReference>
<evidence type="ECO:0008006" key="4">
    <source>
        <dbReference type="Google" id="ProtNLM"/>
    </source>
</evidence>
<dbReference type="EMBL" id="JAVFWL010000003">
    <property type="protein sequence ID" value="KAK6740538.1"/>
    <property type="molecule type" value="Genomic_DNA"/>
</dbReference>
<comment type="similarity">
    <text evidence="1">Belongs to the IPP transferase family.</text>
</comment>
<accession>A0ABR1CS46</accession>
<evidence type="ECO:0000313" key="3">
    <source>
        <dbReference type="Proteomes" id="UP001303046"/>
    </source>
</evidence>
<dbReference type="SUPFAM" id="SSF52540">
    <property type="entry name" value="P-loop containing nucleoside triphosphate hydrolases"/>
    <property type="match status" value="2"/>
</dbReference>
<evidence type="ECO:0000256" key="1">
    <source>
        <dbReference type="RuleBase" id="RU003785"/>
    </source>
</evidence>
<dbReference type="InterPro" id="IPR027417">
    <property type="entry name" value="P-loop_NTPase"/>
</dbReference>
<dbReference type="InterPro" id="IPR018022">
    <property type="entry name" value="IPT"/>
</dbReference>
<keyword evidence="1" id="KW-0067">ATP-binding</keyword>
<sequence>MSGAKTEVIRKNPVIFVIGCTGTGKSDLGVAIAKKYKGEVISADSMQIYKGLDIATNKITEEEADGIPHHLMSFVDAATAKYNIHQFRQQGLEAIEEIRQRGCTPVIVGGTAYYVESLLFEENIIETPESSNNVKELENLESLSNSELHRRLEEIDPQSARLVHPNNRTRVLRAIEVFKLTGKRKSEFLREQKESNGSRDLGGRLRFPESLVLSLDASKEVLIERLNVRVEKMKKLGLRKELEEYYDKNREKLINRDHFGVLQCIGLKEFIPYLELSSEERLSGKGERLFEKGCEDVKLHTRQYARRQRNWVNSRFVRRQEIREVPSLKVLDTSDKNTFIADGMRIVDEWMSGRDFKESNDNEGENSEDANMTRRCEVCGIIVAGTRNWNKHLAGKRHKNAVRALKRHQQMLNGKMLKSLMETHRNGLLRRRTRTIESYIEENVEIIFYDRFYTYEVMAGTYLVKNSDWSRNFLDGWANYEYRLPRSFHGSDNGVLNIYLVEWIAPSRHIELNLCQQIWNNSRNWNGVFTFTACVRDILGDQTNYGKIKILKKGTGWARDSFLTNGRWNPSRDFMLHDMKAKYRRYRKPLSLASPLRTLEMHLWYNPFVGEFDLNLCKPGNSSWNYVSYLIAPVSALEERYRKKYLEVHFEKLRTLGGIREFFGNSEFERTLSEPWNNGIHMWYFHSILFFATFPYIYATNDCWKYPSITTADEYHEFVAACAGSEKLGFENDLPWIFNASLISEGEFNQLFANVRELRMSIYIQNTNYVNPKLENLKKVHVRPGQPSFRIENNPGLIDLQTPDKVIIALPTDAIVEVYYYGNGRGEDKHSGGEQPFSNVYKLCPVKDGCHVAEDTECSRLEEPITNVEEFVRKCSHKKVIKGAPGVKLELDLATLNANQIDGLFNTTKDVHMCITATGTYHKKIRFPQLAHIESCERGENALLIENNPFLENVLLPCVFSHDGSFRIRGNTILNPRNIKSILTICVQCDLQDPGEQPVMSGHDYRDVCDHYPFPRTEEEYKRLSNVCQGVKTLFFDSPDSEIFDASLISQFDFEQLFKNVEEVNFLFYIVNTTYTRLAIPNLKTFHVNGGNIMIIEENEFMRELISHYNIDVDVENAAVTAKLSRNRWISEKFVDKWKRRFCRGNVACEISLYVDCSNVDSLDTKEIVEKCTGAKIIKPKPGVDLHLDMKGIMHDEAFDFFENLEEAHMCISVVETDYDSLNMSSLKKFIPCKSQKNALVVKNNEKLTTLFFNSKLVIPSTSVIRGNPKLLESNLRKLRRKCLRCDIQLFGEAPI</sequence>
<dbReference type="PANTHER" id="PTHR31562">
    <property type="entry name" value="PROTEIN CBG18972"/>
    <property type="match status" value="1"/>
</dbReference>
<comment type="caution">
    <text evidence="2">The sequence shown here is derived from an EMBL/GenBank/DDBJ whole genome shotgun (WGS) entry which is preliminary data.</text>
</comment>
<protein>
    <recommendedName>
        <fullName evidence="4">tRNA dimethylallyltransferase</fullName>
    </recommendedName>
</protein>
<reference evidence="2 3" key="1">
    <citation type="submission" date="2023-08" db="EMBL/GenBank/DDBJ databases">
        <title>A Necator americanus chromosomal reference genome.</title>
        <authorList>
            <person name="Ilik V."/>
            <person name="Petrzelkova K.J."/>
            <person name="Pardy F."/>
            <person name="Fuh T."/>
            <person name="Niatou-Singa F.S."/>
            <person name="Gouil Q."/>
            <person name="Baker L."/>
            <person name="Ritchie M.E."/>
            <person name="Jex A.R."/>
            <person name="Gazzola D."/>
            <person name="Li H."/>
            <person name="Toshio Fujiwara R."/>
            <person name="Zhan B."/>
            <person name="Aroian R.V."/>
            <person name="Pafco B."/>
            <person name="Schwarz E.M."/>
        </authorList>
    </citation>
    <scope>NUCLEOTIDE SEQUENCE [LARGE SCALE GENOMIC DNA]</scope>
    <source>
        <strain evidence="2 3">Aroian</strain>
        <tissue evidence="2">Whole animal</tissue>
    </source>
</reference>
<proteinExistence type="inferred from homology"/>
<dbReference type="Gene3D" id="3.30.160.60">
    <property type="entry name" value="Classic Zinc Finger"/>
    <property type="match status" value="1"/>
</dbReference>
<keyword evidence="3" id="KW-1185">Reference proteome</keyword>
<dbReference type="Gene3D" id="3.40.50.300">
    <property type="entry name" value="P-loop containing nucleotide triphosphate hydrolases"/>
    <property type="match status" value="1"/>
</dbReference>
<dbReference type="PANTHER" id="PTHR31562:SF9">
    <property type="entry name" value="GLYCOSYLTRANSFERASE FAMILY 8 PROTEIN"/>
    <property type="match status" value="1"/>
</dbReference>
<dbReference type="SUPFAM" id="SSF57667">
    <property type="entry name" value="beta-beta-alpha zinc fingers"/>
    <property type="match status" value="1"/>
</dbReference>
<gene>
    <name evidence="2" type="primary">Necator_chrIII.g9553</name>
    <name evidence="2" type="ORF">RB195_008788</name>
</gene>
<keyword evidence="1" id="KW-0547">Nucleotide-binding</keyword>
<dbReference type="NCBIfam" id="TIGR00174">
    <property type="entry name" value="miaA"/>
    <property type="match status" value="1"/>
</dbReference>
<dbReference type="InterPro" id="IPR004988">
    <property type="entry name" value="DUF273"/>
</dbReference>
<dbReference type="HAMAP" id="MF_00185">
    <property type="entry name" value="IPP_trans"/>
    <property type="match status" value="1"/>
</dbReference>
<keyword evidence="1" id="KW-0808">Transferase</keyword>
<dbReference type="InterPro" id="IPR029044">
    <property type="entry name" value="Nucleotide-diphossugar_trans"/>
</dbReference>
<name>A0ABR1CS46_NECAM</name>
<evidence type="ECO:0000313" key="2">
    <source>
        <dbReference type="EMBL" id="KAK6740538.1"/>
    </source>
</evidence>
<organism evidence="2 3">
    <name type="scientific">Necator americanus</name>
    <name type="common">Human hookworm</name>
    <dbReference type="NCBI Taxonomy" id="51031"/>
    <lineage>
        <taxon>Eukaryota</taxon>
        <taxon>Metazoa</taxon>
        <taxon>Ecdysozoa</taxon>
        <taxon>Nematoda</taxon>
        <taxon>Chromadorea</taxon>
        <taxon>Rhabditida</taxon>
        <taxon>Rhabditina</taxon>
        <taxon>Rhabditomorpha</taxon>
        <taxon>Strongyloidea</taxon>
        <taxon>Ancylostomatidae</taxon>
        <taxon>Bunostominae</taxon>
        <taxon>Necator</taxon>
    </lineage>
</organism>